<accession>A0ACC1K8U0</accession>
<protein>
    <submittedName>
        <fullName evidence="1">Nitrogen permease reactivator protein</fullName>
    </submittedName>
</protein>
<keyword evidence="2" id="KW-1185">Reference proteome</keyword>
<proteinExistence type="predicted"/>
<evidence type="ECO:0000313" key="1">
    <source>
        <dbReference type="EMBL" id="KAJ2775778.1"/>
    </source>
</evidence>
<reference evidence="1" key="1">
    <citation type="submission" date="2022-07" db="EMBL/GenBank/DDBJ databases">
        <title>Phylogenomic reconstructions and comparative analyses of Kickxellomycotina fungi.</title>
        <authorList>
            <person name="Reynolds N.K."/>
            <person name="Stajich J.E."/>
            <person name="Barry K."/>
            <person name="Grigoriev I.V."/>
            <person name="Crous P."/>
            <person name="Smith M.E."/>
        </authorList>
    </citation>
    <scope>NUCLEOTIDE SEQUENCE</scope>
    <source>
        <strain evidence="1">CBS 109366</strain>
    </source>
</reference>
<dbReference type="Proteomes" id="UP001140234">
    <property type="component" value="Unassembled WGS sequence"/>
</dbReference>
<evidence type="ECO:0000313" key="2">
    <source>
        <dbReference type="Proteomes" id="UP001140234"/>
    </source>
</evidence>
<name>A0ACC1K8U0_9FUNG</name>
<dbReference type="EMBL" id="JANBUJ010000002">
    <property type="protein sequence ID" value="KAJ2775778.1"/>
    <property type="molecule type" value="Genomic_DNA"/>
</dbReference>
<gene>
    <name evidence="1" type="primary">NPR1</name>
    <name evidence="1" type="ORF">IWQ57_000188</name>
</gene>
<sequence>MNSSGRREVSPAHTLLDAGSQGAHGKKKFAHFRRLFSSLHRKHHSRHGSSDSQSSTAHAPTHNSYRNSISQYLKHQEPPKSSTVILRRPSTASSGSTAGDENAPVISDRPTGYILETYGLPVRTIGQGTGGFVKLHQACDGRYYAVKTFTFPDAEDRTRATTAMNVRQWKHLLDEASFSLSLRHPNVIRTYQFVRENDGTVYSIMEYCEKDLFTAVQEKSLTSEDTERLFYQLLLGVAYLHDKAHVAHRDMKLDNLCVDEEGNLKIIDFGCSSTFDPLAPAQTRGVCGSDPYIAPEVFEPRAAYDARKVDVWALGIIFLAMVSGHFPWEVAKDTDANYALYLRYHGRVIDHWLPQTSPANAAIKSMLLIDPAERPSVDVLMRDPWVVGLAERFGHAGVNILSISKSSTLASSPVNGKAVAADSSAAVYAYPASGYSSTSTVSSDLNLSGEL</sequence>
<comment type="caution">
    <text evidence="1">The sequence shown here is derived from an EMBL/GenBank/DDBJ whole genome shotgun (WGS) entry which is preliminary data.</text>
</comment>
<organism evidence="1 2">
    <name type="scientific">Coemansia nantahalensis</name>
    <dbReference type="NCBI Taxonomy" id="2789366"/>
    <lineage>
        <taxon>Eukaryota</taxon>
        <taxon>Fungi</taxon>
        <taxon>Fungi incertae sedis</taxon>
        <taxon>Zoopagomycota</taxon>
        <taxon>Kickxellomycotina</taxon>
        <taxon>Kickxellomycetes</taxon>
        <taxon>Kickxellales</taxon>
        <taxon>Kickxellaceae</taxon>
        <taxon>Coemansia</taxon>
    </lineage>
</organism>